<proteinExistence type="predicted"/>
<organism evidence="1 2">
    <name type="scientific">Prevotella multiformis DSM 16608</name>
    <dbReference type="NCBI Taxonomy" id="888743"/>
    <lineage>
        <taxon>Bacteria</taxon>
        <taxon>Pseudomonadati</taxon>
        <taxon>Bacteroidota</taxon>
        <taxon>Bacteroidia</taxon>
        <taxon>Bacteroidales</taxon>
        <taxon>Prevotellaceae</taxon>
        <taxon>Prevotella</taxon>
    </lineage>
</organism>
<comment type="caution">
    <text evidence="1">The sequence shown here is derived from an EMBL/GenBank/DDBJ whole genome shotgun (WGS) entry which is preliminary data.</text>
</comment>
<evidence type="ECO:0000313" key="2">
    <source>
        <dbReference type="Proteomes" id="UP000005697"/>
    </source>
</evidence>
<sequence>MSFYKHKHQNKEIPPQENGLICRLFACNLEYKRMIPERTVPS</sequence>
<protein>
    <submittedName>
        <fullName evidence="1">Uncharacterized protein</fullName>
    </submittedName>
</protein>
<dbReference type="AlphaFoldDB" id="F0F6S5"/>
<keyword evidence="2" id="KW-1185">Reference proteome</keyword>
<evidence type="ECO:0000313" key="1">
    <source>
        <dbReference type="EMBL" id="EGC20052.1"/>
    </source>
</evidence>
<dbReference type="HOGENOM" id="CLU_3255854_0_0_10"/>
<gene>
    <name evidence="1" type="ORF">HMPREF9141_1292</name>
</gene>
<dbReference type="Proteomes" id="UP000005697">
    <property type="component" value="Unassembled WGS sequence"/>
</dbReference>
<name>F0F6S5_9BACT</name>
<dbReference type="EMBL" id="AEWX01000018">
    <property type="protein sequence ID" value="EGC20052.1"/>
    <property type="molecule type" value="Genomic_DNA"/>
</dbReference>
<reference evidence="1 2" key="1">
    <citation type="submission" date="2011-01" db="EMBL/GenBank/DDBJ databases">
        <authorList>
            <person name="Muzny D."/>
            <person name="Qin X."/>
            <person name="Deng J."/>
            <person name="Jiang H."/>
            <person name="Liu Y."/>
            <person name="Qu J."/>
            <person name="Song X.-Z."/>
            <person name="Zhang L."/>
            <person name="Thornton R."/>
            <person name="Coyle M."/>
            <person name="Francisco L."/>
            <person name="Jackson L."/>
            <person name="Javaid M."/>
            <person name="Korchina V."/>
            <person name="Kovar C."/>
            <person name="Mata R."/>
            <person name="Mathew T."/>
            <person name="Ngo R."/>
            <person name="Nguyen L."/>
            <person name="Nguyen N."/>
            <person name="Okwuonu G."/>
            <person name="Ongeri F."/>
            <person name="Pham C."/>
            <person name="Simmons D."/>
            <person name="Wilczek-Boney K."/>
            <person name="Hale W."/>
            <person name="Jakkamsetti A."/>
            <person name="Pham P."/>
            <person name="Ruth R."/>
            <person name="San Lucas F."/>
            <person name="Warren J."/>
            <person name="Zhang J."/>
            <person name="Zhao Z."/>
            <person name="Zhou C."/>
            <person name="Zhu D."/>
            <person name="Lee S."/>
            <person name="Bess C."/>
            <person name="Blankenburg K."/>
            <person name="Forbes L."/>
            <person name="Fu Q."/>
            <person name="Gubbala S."/>
            <person name="Hirani K."/>
            <person name="Jayaseelan J.C."/>
            <person name="Lara F."/>
            <person name="Munidasa M."/>
            <person name="Palculict T."/>
            <person name="Patil S."/>
            <person name="Pu L.-L."/>
            <person name="Saada N."/>
            <person name="Tang L."/>
            <person name="Weissenberger G."/>
            <person name="Zhu Y."/>
            <person name="Hemphill L."/>
            <person name="Shang Y."/>
            <person name="Youmans B."/>
            <person name="Ayvaz T."/>
            <person name="Ross M."/>
            <person name="Santibanez J."/>
            <person name="Aqrawi P."/>
            <person name="Gross S."/>
            <person name="Joshi V."/>
            <person name="Fowler G."/>
            <person name="Nazareth L."/>
            <person name="Reid J."/>
            <person name="Worley K."/>
            <person name="Petrosino J."/>
            <person name="Highlander S."/>
            <person name="Gibbs R."/>
        </authorList>
    </citation>
    <scope>NUCLEOTIDE SEQUENCE [LARGE SCALE GENOMIC DNA]</scope>
    <source>
        <strain evidence="1 2">DSM 16608</strain>
    </source>
</reference>
<accession>F0F6S5</accession>